<dbReference type="PANTHER" id="PTHR37691:SF1">
    <property type="entry name" value="BLR3518 PROTEIN"/>
    <property type="match status" value="1"/>
</dbReference>
<dbReference type="Gene3D" id="3.40.1260.10">
    <property type="entry name" value="DsrEFH-like"/>
    <property type="match status" value="1"/>
</dbReference>
<accession>A0ABW8T3P8</accession>
<evidence type="ECO:0000313" key="2">
    <source>
        <dbReference type="Proteomes" id="UP001623591"/>
    </source>
</evidence>
<evidence type="ECO:0000313" key="1">
    <source>
        <dbReference type="EMBL" id="MFL0247176.1"/>
    </source>
</evidence>
<dbReference type="Proteomes" id="UP001623591">
    <property type="component" value="Unassembled WGS sequence"/>
</dbReference>
<name>A0ABW8T3P8_9CLOT</name>
<dbReference type="EMBL" id="JBJHZZ010000005">
    <property type="protein sequence ID" value="MFL0247176.1"/>
    <property type="molecule type" value="Genomic_DNA"/>
</dbReference>
<dbReference type="InterPro" id="IPR027396">
    <property type="entry name" value="DsrEFH-like"/>
</dbReference>
<reference evidence="1 2" key="1">
    <citation type="submission" date="2024-11" db="EMBL/GenBank/DDBJ databases">
        <authorList>
            <person name="Heng Y.C."/>
            <person name="Lim A.C.H."/>
            <person name="Lee J.K.Y."/>
            <person name="Kittelmann S."/>
        </authorList>
    </citation>
    <scope>NUCLEOTIDE SEQUENCE [LARGE SCALE GENOMIC DNA]</scope>
    <source>
        <strain evidence="1 2">WILCCON 0185</strain>
    </source>
</reference>
<proteinExistence type="predicted"/>
<dbReference type="PANTHER" id="PTHR37691">
    <property type="entry name" value="BLR3518 PROTEIN"/>
    <property type="match status" value="1"/>
</dbReference>
<keyword evidence="2" id="KW-1185">Reference proteome</keyword>
<dbReference type="SUPFAM" id="SSF75169">
    <property type="entry name" value="DsrEFH-like"/>
    <property type="match status" value="1"/>
</dbReference>
<dbReference type="RefSeq" id="WP_406769633.1">
    <property type="nucleotide sequence ID" value="NZ_JBJHZZ010000005.1"/>
</dbReference>
<protein>
    <submittedName>
        <fullName evidence="1">DsrE family protein</fullName>
    </submittedName>
</protein>
<dbReference type="Pfam" id="PF02635">
    <property type="entry name" value="DsrE"/>
    <property type="match status" value="1"/>
</dbReference>
<comment type="caution">
    <text evidence="1">The sequence shown here is derived from an EMBL/GenBank/DDBJ whole genome shotgun (WGS) entry which is preliminary data.</text>
</comment>
<dbReference type="InterPro" id="IPR003787">
    <property type="entry name" value="Sulphur_relay_DsrE/F-like"/>
</dbReference>
<organism evidence="1 2">
    <name type="scientific">Candidatus Clostridium stratigraminis</name>
    <dbReference type="NCBI Taxonomy" id="3381661"/>
    <lineage>
        <taxon>Bacteria</taxon>
        <taxon>Bacillati</taxon>
        <taxon>Bacillota</taxon>
        <taxon>Clostridia</taxon>
        <taxon>Eubacteriales</taxon>
        <taxon>Clostridiaceae</taxon>
        <taxon>Clostridium</taxon>
    </lineage>
</organism>
<sequence length="115" mass="13094">MGEINVIFHIDELSKWNLTLKNVSNLLHGVDIEESNIEVLANSEAVKFYINEERNTEIAAMKELNRKGVRFAACNNALNSYSIKREDLINFIDIVPVGVLELVIKQKEGYAYIKP</sequence>
<gene>
    <name evidence="1" type="ORF">ACJDUG_09340</name>
</gene>